<dbReference type="SUPFAM" id="SSF50249">
    <property type="entry name" value="Nucleic acid-binding proteins"/>
    <property type="match status" value="1"/>
</dbReference>
<comment type="similarity">
    <text evidence="2">Belongs to the eukaryotic RPB8 RNA polymerase subunit family.</text>
</comment>
<protein>
    <recommendedName>
        <fullName evidence="6">DNA-directed RNA polymerases I, II, and III subunit RPABC3</fullName>
    </recommendedName>
</protein>
<evidence type="ECO:0000256" key="3">
    <source>
        <dbReference type="ARBA" id="ARBA00023242"/>
    </source>
</evidence>
<evidence type="ECO:0008006" key="6">
    <source>
        <dbReference type="Google" id="ProtNLM"/>
    </source>
</evidence>
<reference evidence="4 5" key="1">
    <citation type="journal article" date="2023" name="IScience">
        <title>Expanded male sex-determining region conserved during the evolution of homothallism in the green alga Volvox.</title>
        <authorList>
            <person name="Yamamoto K."/>
            <person name="Matsuzaki R."/>
            <person name="Mahakham W."/>
            <person name="Heman W."/>
            <person name="Sekimoto H."/>
            <person name="Kawachi M."/>
            <person name="Minakuchi Y."/>
            <person name="Toyoda A."/>
            <person name="Nozaki H."/>
        </authorList>
    </citation>
    <scope>NUCLEOTIDE SEQUENCE [LARGE SCALE GENOMIC DNA]</scope>
    <source>
        <strain evidence="4 5">NIES-4468</strain>
    </source>
</reference>
<dbReference type="Pfam" id="PF03870">
    <property type="entry name" value="RNA_pol_Rpb8"/>
    <property type="match status" value="1"/>
</dbReference>
<dbReference type="Proteomes" id="UP001165090">
    <property type="component" value="Unassembled WGS sequence"/>
</dbReference>
<gene>
    <name evidence="4" type="ORF">VaNZ11_001514</name>
</gene>
<dbReference type="PANTHER" id="PTHR10917:SF0">
    <property type="entry name" value="DNA-DIRECTED RNA POLYMERASES I, II, AND III SUBUNIT RPABC3"/>
    <property type="match status" value="1"/>
</dbReference>
<comment type="caution">
    <text evidence="4">The sequence shown here is derived from an EMBL/GenBank/DDBJ whole genome shotgun (WGS) entry which is preliminary data.</text>
</comment>
<evidence type="ECO:0000256" key="2">
    <source>
        <dbReference type="ARBA" id="ARBA00008912"/>
    </source>
</evidence>
<sequence length="166" mass="19154">MARSQPILFEDVFDVVDKDPDGKKFDSVSRFICHSDLYEMDLHIDLNTELFPLQVRSLHYTTLLLLVKLTLRNDKFSLVLAWTLNLDATPGSEKYDAEFPAISGRRTLMDNYDYVMYGKVFKYKDNNMKVEVYISFGGLLMKLAGDPAKLEPIEVDSNIYLLLKKL</sequence>
<dbReference type="Gene3D" id="2.40.50.140">
    <property type="entry name" value="Nucleic acid-binding proteins"/>
    <property type="match status" value="1"/>
</dbReference>
<dbReference type="PANTHER" id="PTHR10917">
    <property type="entry name" value="DNA-DIRECTED RNA POLYMERASES I, II, AND III SUBUNIT RPABC3"/>
    <property type="match status" value="1"/>
</dbReference>
<keyword evidence="3" id="KW-0539">Nucleus</keyword>
<dbReference type="EMBL" id="BSDZ01000004">
    <property type="protein sequence ID" value="GLI59587.1"/>
    <property type="molecule type" value="Genomic_DNA"/>
</dbReference>
<dbReference type="PIRSF" id="PIRSF000779">
    <property type="entry name" value="RNA_pol_Rpb8"/>
    <property type="match status" value="1"/>
</dbReference>
<evidence type="ECO:0000256" key="1">
    <source>
        <dbReference type="ARBA" id="ARBA00004123"/>
    </source>
</evidence>
<comment type="subcellular location">
    <subcellularLocation>
        <location evidence="1">Nucleus</location>
    </subcellularLocation>
</comment>
<dbReference type="SMART" id="SM00658">
    <property type="entry name" value="RPOL8c"/>
    <property type="match status" value="1"/>
</dbReference>
<name>A0ABQ5RRE5_9CHLO</name>
<dbReference type="InterPro" id="IPR012340">
    <property type="entry name" value="NA-bd_OB-fold"/>
</dbReference>
<dbReference type="InterPro" id="IPR005570">
    <property type="entry name" value="RPABC3"/>
</dbReference>
<evidence type="ECO:0000313" key="5">
    <source>
        <dbReference type="Proteomes" id="UP001165090"/>
    </source>
</evidence>
<proteinExistence type="inferred from homology"/>
<keyword evidence="5" id="KW-1185">Reference proteome</keyword>
<organism evidence="4 5">
    <name type="scientific">Volvox africanus</name>
    <dbReference type="NCBI Taxonomy" id="51714"/>
    <lineage>
        <taxon>Eukaryota</taxon>
        <taxon>Viridiplantae</taxon>
        <taxon>Chlorophyta</taxon>
        <taxon>core chlorophytes</taxon>
        <taxon>Chlorophyceae</taxon>
        <taxon>CS clade</taxon>
        <taxon>Chlamydomonadales</taxon>
        <taxon>Volvocaceae</taxon>
        <taxon>Volvox</taxon>
    </lineage>
</organism>
<evidence type="ECO:0000313" key="4">
    <source>
        <dbReference type="EMBL" id="GLI59587.1"/>
    </source>
</evidence>
<accession>A0ABQ5RRE5</accession>